<protein>
    <submittedName>
        <fullName evidence="2">GNAT family N-acetyltransferase</fullName>
    </submittedName>
</protein>
<dbReference type="SUPFAM" id="SSF55729">
    <property type="entry name" value="Acyl-CoA N-acyltransferases (Nat)"/>
    <property type="match status" value="1"/>
</dbReference>
<organism evidence="2 3">
    <name type="scientific">Providencia rettgeri</name>
    <dbReference type="NCBI Taxonomy" id="587"/>
    <lineage>
        <taxon>Bacteria</taxon>
        <taxon>Pseudomonadati</taxon>
        <taxon>Pseudomonadota</taxon>
        <taxon>Gammaproteobacteria</taxon>
        <taxon>Enterobacterales</taxon>
        <taxon>Morganellaceae</taxon>
        <taxon>Providencia</taxon>
    </lineage>
</organism>
<sequence length="158" mass="17948">MSFDYKGNSMDAIASRLNYKVNFAISIEDFIRLIRQSPFKEAVPTDNLTQLDAMLNNADLLVSAWDGEQVVGFVRTVTDFSSCCYICELAVDAHYQKHGIDRQLMRLAAEELPADCQILFFSTDSNLTEYLKLGFTQSPRAWHTTAENYLARSTELDE</sequence>
<dbReference type="CDD" id="cd04301">
    <property type="entry name" value="NAT_SF"/>
    <property type="match status" value="1"/>
</dbReference>
<dbReference type="AlphaFoldDB" id="A0AB35L5R7"/>
<dbReference type="Pfam" id="PF00583">
    <property type="entry name" value="Acetyltransf_1"/>
    <property type="match status" value="1"/>
</dbReference>
<dbReference type="Gene3D" id="3.40.630.30">
    <property type="match status" value="1"/>
</dbReference>
<gene>
    <name evidence="2" type="ORF">QDQ51_00690</name>
</gene>
<proteinExistence type="predicted"/>
<dbReference type="InterPro" id="IPR016181">
    <property type="entry name" value="Acyl_CoA_acyltransferase"/>
</dbReference>
<evidence type="ECO:0000313" key="2">
    <source>
        <dbReference type="EMBL" id="MDH2303936.1"/>
    </source>
</evidence>
<comment type="caution">
    <text evidence="2">The sequence shown here is derived from an EMBL/GenBank/DDBJ whole genome shotgun (WGS) entry which is preliminary data.</text>
</comment>
<dbReference type="InterPro" id="IPR000182">
    <property type="entry name" value="GNAT_dom"/>
</dbReference>
<dbReference type="GO" id="GO:0016747">
    <property type="term" value="F:acyltransferase activity, transferring groups other than amino-acyl groups"/>
    <property type="evidence" value="ECO:0007669"/>
    <property type="project" value="InterPro"/>
</dbReference>
<dbReference type="RefSeq" id="WP_272671058.1">
    <property type="nucleotide sequence ID" value="NZ_JARVQW010000001.1"/>
</dbReference>
<feature type="domain" description="N-acetyltransferase" evidence="1">
    <location>
        <begin position="21"/>
        <end position="155"/>
    </location>
</feature>
<reference evidence="2" key="1">
    <citation type="submission" date="2023-04" db="EMBL/GenBank/DDBJ databases">
        <authorList>
            <person name="Li W."/>
        </authorList>
    </citation>
    <scope>NUCLEOTIDE SEQUENCE</scope>
    <source>
        <strain evidence="2">QITACRE101</strain>
    </source>
</reference>
<reference evidence="2" key="2">
    <citation type="submission" date="2023-10" db="EMBL/GenBank/DDBJ databases">
        <title>Analysis of Resistance Genes of Carbapenem-resistant Providencia rettgeri.</title>
        <authorList>
            <person name="Liu M."/>
        </authorList>
    </citation>
    <scope>NUCLEOTIDE SEQUENCE</scope>
    <source>
        <strain evidence="2">QITACRE101</strain>
    </source>
</reference>
<dbReference type="Proteomes" id="UP001162044">
    <property type="component" value="Unassembled WGS sequence"/>
</dbReference>
<evidence type="ECO:0000313" key="3">
    <source>
        <dbReference type="Proteomes" id="UP001162044"/>
    </source>
</evidence>
<evidence type="ECO:0000259" key="1">
    <source>
        <dbReference type="PROSITE" id="PS51186"/>
    </source>
</evidence>
<dbReference type="EMBL" id="JARVQW010000001">
    <property type="protein sequence ID" value="MDH2303936.1"/>
    <property type="molecule type" value="Genomic_DNA"/>
</dbReference>
<name>A0AB35L5R7_PRORE</name>
<dbReference type="PROSITE" id="PS51186">
    <property type="entry name" value="GNAT"/>
    <property type="match status" value="1"/>
</dbReference>
<accession>A0AB35L5R7</accession>